<keyword evidence="2" id="KW-1185">Reference proteome</keyword>
<accession>A0A934WWA9</accession>
<name>A0A934WWA9_9BACT</name>
<comment type="caution">
    <text evidence="1">The sequence shown here is derived from an EMBL/GenBank/DDBJ whole genome shotgun (WGS) entry which is preliminary data.</text>
</comment>
<dbReference type="InterPro" id="IPR029044">
    <property type="entry name" value="Nucleotide-diphossugar_trans"/>
</dbReference>
<gene>
    <name evidence="1" type="ORF">JKA74_03600</name>
</gene>
<dbReference type="SUPFAM" id="SSF53448">
    <property type="entry name" value="Nucleotide-diphospho-sugar transferases"/>
    <property type="match status" value="1"/>
</dbReference>
<dbReference type="InterPro" id="IPR018641">
    <property type="entry name" value="Trfase_1_rSAM/seldom-assoc"/>
</dbReference>
<evidence type="ECO:0000313" key="2">
    <source>
        <dbReference type="Proteomes" id="UP000611723"/>
    </source>
</evidence>
<dbReference type="Proteomes" id="UP000611723">
    <property type="component" value="Unassembled WGS sequence"/>
</dbReference>
<sequence length="232" mass="26125">MQSKENIAIIFFSRKASQDGRYKDFVSNKKSVKNKTISASFIAKTQQTLEATNIPVYHFHQGNQTGNTFGEKLANAYQEIFNLGYEGIIAVGNDSPELANANWNDIQNKLSKGDSVLGPSLRGGTYLIGLTKETFNKQAFASLPWQTHQLFDELSKLCESKAQVHILERIRDINTYSDLKLFIKKASIDLVFKKIIQYILNLRTEEKVSLTPLFITSPLLIGSPFRAPPLSY</sequence>
<protein>
    <submittedName>
        <fullName evidence="1">DUF2064 domain-containing protein</fullName>
    </submittedName>
</protein>
<dbReference type="Gene3D" id="3.90.550.10">
    <property type="entry name" value="Spore Coat Polysaccharide Biosynthesis Protein SpsA, Chain A"/>
    <property type="match status" value="1"/>
</dbReference>
<dbReference type="RefSeq" id="WP_201429786.1">
    <property type="nucleotide sequence ID" value="NZ_JAEQBW010000001.1"/>
</dbReference>
<dbReference type="PANTHER" id="PTHR36529">
    <property type="entry name" value="SLL1095 PROTEIN"/>
    <property type="match status" value="1"/>
</dbReference>
<organism evidence="1 2">
    <name type="scientific">Marivirga aurantiaca</name>
    <dbReference type="NCBI Taxonomy" id="2802615"/>
    <lineage>
        <taxon>Bacteria</taxon>
        <taxon>Pseudomonadati</taxon>
        <taxon>Bacteroidota</taxon>
        <taxon>Cytophagia</taxon>
        <taxon>Cytophagales</taxon>
        <taxon>Marivirgaceae</taxon>
        <taxon>Marivirga</taxon>
    </lineage>
</organism>
<dbReference type="AlphaFoldDB" id="A0A934WWA9"/>
<dbReference type="EMBL" id="JAEQBW010000001">
    <property type="protein sequence ID" value="MBK6264111.1"/>
    <property type="molecule type" value="Genomic_DNA"/>
</dbReference>
<evidence type="ECO:0000313" key="1">
    <source>
        <dbReference type="EMBL" id="MBK6264111.1"/>
    </source>
</evidence>
<dbReference type="Pfam" id="PF09837">
    <property type="entry name" value="DUF2064"/>
    <property type="match status" value="1"/>
</dbReference>
<dbReference type="PANTHER" id="PTHR36529:SF1">
    <property type="entry name" value="GLYCOSYLTRANSFERASE"/>
    <property type="match status" value="1"/>
</dbReference>
<proteinExistence type="predicted"/>
<reference evidence="1" key="1">
    <citation type="submission" date="2021-01" db="EMBL/GenBank/DDBJ databases">
        <title>Marivirga aurantiaca sp. nov., isolated from intertidal surface sediments.</title>
        <authorList>
            <person name="Zhang M."/>
        </authorList>
    </citation>
    <scope>NUCLEOTIDE SEQUENCE</scope>
    <source>
        <strain evidence="1">S37H4</strain>
    </source>
</reference>